<dbReference type="EMBL" id="BLLI01000004">
    <property type="protein sequence ID" value="GFH41696.1"/>
    <property type="molecule type" value="Genomic_DNA"/>
</dbReference>
<gene>
    <name evidence="2" type="ORF">Hs30E_02470</name>
</gene>
<evidence type="ECO:0000313" key="3">
    <source>
        <dbReference type="Proteomes" id="UP000480303"/>
    </source>
</evidence>
<sequence>MTGADIFLILLFTIWYVLTIVQIFFALGTAYRRTKRGGDNGVALYGWMFVYALASMVPGLGIWLWLKSKDDQNN</sequence>
<dbReference type="AlphaFoldDB" id="A0A6A0BA76"/>
<comment type="caution">
    <text evidence="2">The sequence shown here is derived from an EMBL/GenBank/DDBJ whole genome shotgun (WGS) entry which is preliminary data.</text>
</comment>
<evidence type="ECO:0000256" key="1">
    <source>
        <dbReference type="SAM" id="Phobius"/>
    </source>
</evidence>
<keyword evidence="1" id="KW-0472">Membrane</keyword>
<protein>
    <recommendedName>
        <fullName evidence="4">Cardiolipin synthase N-terminal domain-containing protein</fullName>
    </recommendedName>
</protein>
<keyword evidence="1" id="KW-1133">Transmembrane helix</keyword>
<dbReference type="Proteomes" id="UP000480303">
    <property type="component" value="Unassembled WGS sequence"/>
</dbReference>
<evidence type="ECO:0008006" key="4">
    <source>
        <dbReference type="Google" id="ProtNLM"/>
    </source>
</evidence>
<feature type="transmembrane region" description="Helical" evidence="1">
    <location>
        <begin position="42"/>
        <end position="66"/>
    </location>
</feature>
<keyword evidence="3" id="KW-1185">Reference proteome</keyword>
<proteinExistence type="predicted"/>
<name>A0A6A0BA76_9LACT</name>
<organism evidence="2 3">
    <name type="scientific">Pseudolactococcus hodotermopsidis</name>
    <dbReference type="NCBI Taxonomy" id="2709157"/>
    <lineage>
        <taxon>Bacteria</taxon>
        <taxon>Bacillati</taxon>
        <taxon>Bacillota</taxon>
        <taxon>Bacilli</taxon>
        <taxon>Lactobacillales</taxon>
        <taxon>Streptococcaceae</taxon>
        <taxon>Pseudolactococcus</taxon>
    </lineage>
</organism>
<reference evidence="2 3" key="1">
    <citation type="submission" date="2020-02" db="EMBL/GenBank/DDBJ databases">
        <title>Draft genome sequence of Lactococcus sp. Hs30E4-3.</title>
        <authorList>
            <person name="Noda S."/>
            <person name="Yuki M."/>
            <person name="Ohkuma M."/>
        </authorList>
    </citation>
    <scope>NUCLEOTIDE SEQUENCE [LARGE SCALE GENOMIC DNA]</scope>
    <source>
        <strain evidence="2 3">Hs30E4-3</strain>
    </source>
</reference>
<keyword evidence="1" id="KW-0812">Transmembrane</keyword>
<evidence type="ECO:0000313" key="2">
    <source>
        <dbReference type="EMBL" id="GFH41696.1"/>
    </source>
</evidence>
<accession>A0A6A0BA76</accession>
<feature type="transmembrane region" description="Helical" evidence="1">
    <location>
        <begin position="6"/>
        <end position="30"/>
    </location>
</feature>